<protein>
    <recommendedName>
        <fullName evidence="3">AMP-dependent synthetase/ligase domain-containing protein</fullName>
    </recommendedName>
</protein>
<dbReference type="AlphaFoldDB" id="A0AAD5YDX9"/>
<keyword evidence="1" id="KW-0547">Nucleotide-binding</keyword>
<gene>
    <name evidence="4" type="ORF">NLI96_g6385</name>
</gene>
<keyword evidence="2" id="KW-0067">ATP-binding</keyword>
<dbReference type="GO" id="GO:0004467">
    <property type="term" value="F:long-chain fatty acid-CoA ligase activity"/>
    <property type="evidence" value="ECO:0007669"/>
    <property type="project" value="TreeGrafter"/>
</dbReference>
<evidence type="ECO:0000313" key="5">
    <source>
        <dbReference type="Proteomes" id="UP001212997"/>
    </source>
</evidence>
<organism evidence="4 5">
    <name type="scientific">Meripilus lineatus</name>
    <dbReference type="NCBI Taxonomy" id="2056292"/>
    <lineage>
        <taxon>Eukaryota</taxon>
        <taxon>Fungi</taxon>
        <taxon>Dikarya</taxon>
        <taxon>Basidiomycota</taxon>
        <taxon>Agaricomycotina</taxon>
        <taxon>Agaricomycetes</taxon>
        <taxon>Polyporales</taxon>
        <taxon>Meripilaceae</taxon>
        <taxon>Meripilus</taxon>
    </lineage>
</organism>
<dbReference type="GO" id="GO:0005783">
    <property type="term" value="C:endoplasmic reticulum"/>
    <property type="evidence" value="ECO:0007669"/>
    <property type="project" value="TreeGrafter"/>
</dbReference>
<name>A0AAD5YDX9_9APHY</name>
<feature type="domain" description="AMP-dependent synthetase/ligase" evidence="3">
    <location>
        <begin position="104"/>
        <end position="537"/>
    </location>
</feature>
<comment type="caution">
    <text evidence="4">The sequence shown here is derived from an EMBL/GenBank/DDBJ whole genome shotgun (WGS) entry which is preliminary data.</text>
</comment>
<evidence type="ECO:0000313" key="4">
    <source>
        <dbReference type="EMBL" id="KAJ3483330.1"/>
    </source>
</evidence>
<dbReference type="EMBL" id="JANAWD010000232">
    <property type="protein sequence ID" value="KAJ3483330.1"/>
    <property type="molecule type" value="Genomic_DNA"/>
</dbReference>
<dbReference type="InterPro" id="IPR000873">
    <property type="entry name" value="AMP-dep_synth/lig_dom"/>
</dbReference>
<evidence type="ECO:0000259" key="3">
    <source>
        <dbReference type="Pfam" id="PF00501"/>
    </source>
</evidence>
<dbReference type="GO" id="GO:0016020">
    <property type="term" value="C:membrane"/>
    <property type="evidence" value="ECO:0007669"/>
    <property type="project" value="TreeGrafter"/>
</dbReference>
<proteinExistence type="predicted"/>
<dbReference type="Gene3D" id="3.40.50.12780">
    <property type="entry name" value="N-terminal domain of ligase-like"/>
    <property type="match status" value="1"/>
</dbReference>
<keyword evidence="5" id="KW-1185">Reference proteome</keyword>
<dbReference type="InterPro" id="IPR042099">
    <property type="entry name" value="ANL_N_sf"/>
</dbReference>
<dbReference type="Pfam" id="PF00501">
    <property type="entry name" value="AMP-binding"/>
    <property type="match status" value="1"/>
</dbReference>
<reference evidence="4" key="1">
    <citation type="submission" date="2022-07" db="EMBL/GenBank/DDBJ databases">
        <title>Genome Sequence of Physisporinus lineatus.</title>
        <authorList>
            <person name="Buettner E."/>
        </authorList>
    </citation>
    <scope>NUCLEOTIDE SEQUENCE</scope>
    <source>
        <strain evidence="4">VT162</strain>
    </source>
</reference>
<dbReference type="SUPFAM" id="SSF56801">
    <property type="entry name" value="Acetyl-CoA synthetase-like"/>
    <property type="match status" value="1"/>
</dbReference>
<dbReference type="PANTHER" id="PTHR43272">
    <property type="entry name" value="LONG-CHAIN-FATTY-ACID--COA LIGASE"/>
    <property type="match status" value="1"/>
</dbReference>
<evidence type="ECO:0000256" key="1">
    <source>
        <dbReference type="ARBA" id="ARBA00022741"/>
    </source>
</evidence>
<evidence type="ECO:0000256" key="2">
    <source>
        <dbReference type="ARBA" id="ARBA00022840"/>
    </source>
</evidence>
<dbReference type="Proteomes" id="UP001212997">
    <property type="component" value="Unassembled WGS sequence"/>
</dbReference>
<dbReference type="PROSITE" id="PS00455">
    <property type="entry name" value="AMP_BINDING"/>
    <property type="match status" value="1"/>
</dbReference>
<accession>A0AAD5YDX9</accession>
<dbReference type="InterPro" id="IPR020845">
    <property type="entry name" value="AMP-binding_CS"/>
</dbReference>
<dbReference type="PANTHER" id="PTHR43272:SF33">
    <property type="entry name" value="AMP-BINDING DOMAIN-CONTAINING PROTEIN-RELATED"/>
    <property type="match status" value="1"/>
</dbReference>
<dbReference type="GO" id="GO:0005524">
    <property type="term" value="F:ATP binding"/>
    <property type="evidence" value="ECO:0007669"/>
    <property type="project" value="UniProtKB-KW"/>
</dbReference>
<sequence>MAVPKLPQMFPPNLDYKKQSIEVPGTKKPGQTGKALSKCWHLLGAYLVVLAHYRNGAFPFISLDSPEAIRTLQDVFESGLSRGPNEDCFGHRPIVSTSPLKFSDQFVWQSWATIDARRRAVGSGLLKLFEDGVIGGGDLRTVGIWSKNCPNWQVIDMATAAYSFVGVSLYDTLGHDAVEFIINHAETSIIFASSQHLPTVLKLSARSPVIKAIVSIDDLSPESKRILQTWGQERNIRVYEFHEIEELGQANLKPLVPVTSSTIATICYTSGTTGNPKGVVLTHGNLANAVHSCLLGFEIEGEKVTELSYLPLAHIYERVQELCVLGIGGRIGFGSGDPLRLLEDLQSLKPNYIPSVPRVLNRIYQSGMAAGAAPGLKGVLFNRALQAKLQRLRTTGDNKHAFWDRLVFSKIQAVLGGKLKTIACGSAPISAPAMEFLRIALACDIIEGLSFDASPIQPLSLIIVIALLVIYGMTENCGTATRIWPNDPTSAGRVGGPQANTEIKLVDVPAMGYSAEDKPFPRGEICTRGDQCFKEYYKDEKNTKSTVDEEGWVHTGDVGEIDECGRLRIIDRVKNIMKLAQGEYVALERVEGLYSASPIVAQLFVYGDSLQSYLLAVVVPDPAQLALIASRVLGKKISVDDTQLLGQAVREPKVRDFIMKELGKEAKKANLKGFEMIKKIHVTLDPFTVENGCMTPTLKIRRKDAYNKFKAELDALYADTSAPPSVSEL</sequence>